<evidence type="ECO:0000256" key="2">
    <source>
        <dbReference type="ARBA" id="ARBA00012438"/>
    </source>
</evidence>
<evidence type="ECO:0000256" key="3">
    <source>
        <dbReference type="ARBA" id="ARBA00022553"/>
    </source>
</evidence>
<dbReference type="Gene3D" id="3.30.565.10">
    <property type="entry name" value="Histidine kinase-like ATPase, C-terminal domain"/>
    <property type="match status" value="1"/>
</dbReference>
<keyword evidence="6" id="KW-0812">Transmembrane</keyword>
<keyword evidence="6" id="KW-0472">Membrane</keyword>
<protein>
    <recommendedName>
        <fullName evidence="2">histidine kinase</fullName>
        <ecNumber evidence="2">2.7.13.3</ecNumber>
    </recommendedName>
</protein>
<dbReference type="Pfam" id="PF02518">
    <property type="entry name" value="HATPase_c"/>
    <property type="match status" value="1"/>
</dbReference>
<reference evidence="9" key="1">
    <citation type="submission" date="2023-07" db="EMBL/GenBank/DDBJ databases">
        <title>30 novel species of actinomycetes from the DSMZ collection.</title>
        <authorList>
            <person name="Nouioui I."/>
        </authorList>
    </citation>
    <scope>NUCLEOTIDE SEQUENCE [LARGE SCALE GENOMIC DNA]</scope>
    <source>
        <strain evidence="9">DSM 44743</strain>
    </source>
</reference>
<dbReference type="SUPFAM" id="SSF55874">
    <property type="entry name" value="ATPase domain of HSP90 chaperone/DNA topoisomerase II/histidine kinase"/>
    <property type="match status" value="1"/>
</dbReference>
<keyword evidence="9" id="KW-1185">Reference proteome</keyword>
<keyword evidence="3" id="KW-0597">Phosphoprotein</keyword>
<evidence type="ECO:0000256" key="1">
    <source>
        <dbReference type="ARBA" id="ARBA00000085"/>
    </source>
</evidence>
<dbReference type="EMBL" id="JAVREP010000005">
    <property type="protein sequence ID" value="MDT0328640.1"/>
    <property type="molecule type" value="Genomic_DNA"/>
</dbReference>
<evidence type="ECO:0000256" key="6">
    <source>
        <dbReference type="SAM" id="Phobius"/>
    </source>
</evidence>
<evidence type="ECO:0000313" key="9">
    <source>
        <dbReference type="Proteomes" id="UP001183390"/>
    </source>
</evidence>
<evidence type="ECO:0000313" key="8">
    <source>
        <dbReference type="EMBL" id="MDT0328640.1"/>
    </source>
</evidence>
<evidence type="ECO:0000256" key="4">
    <source>
        <dbReference type="ARBA" id="ARBA00022679"/>
    </source>
</evidence>
<comment type="caution">
    <text evidence="8">The sequence shown here is derived from an EMBL/GenBank/DDBJ whole genome shotgun (WGS) entry which is preliminary data.</text>
</comment>
<sequence>MPIDSRDRSRTLPHPAHQALIALLVTAALVTPAWSWSVAVVGHHDRALVATVTGVFGAALCVALTVAAHRAATLRAVRDGRVRADEIAESLEREAARVTDHLLPTLVEGVRAGRTVQETLAAHPPIRNAVLDRLLRTTGAELDLAARRAAHARALIARCERRIIDLDRVWLSLLVTRVREDRCTAVEHTDREHPHVPTGHPSLDDALASLADHVRDELLAAARRTDTALAATAACGARLRAGLETTDARLRVLRETHGDRPEIREDLVEAGRVVARTGRIADTLVTLAGGGPGRRHPRPIALVDALRSAGRRIGAHRRVRAPHTGGVAVLGHAAEALIRVLTELLDNATVFSGPDTDVHVRVEEGENGISVMVEDAGPGMNRRERDAARDLVTSPRGLEGLEGDRTGLAVVGLLASRHRFDVTFRTSPYGGLGAAVLIPRHLVTAVRPVPSVIVAEEGVGRVAGRAL</sequence>
<dbReference type="EC" id="2.7.13.3" evidence="2"/>
<keyword evidence="6" id="KW-1133">Transmembrane helix</keyword>
<evidence type="ECO:0000256" key="5">
    <source>
        <dbReference type="ARBA" id="ARBA00022777"/>
    </source>
</evidence>
<dbReference type="Proteomes" id="UP001183390">
    <property type="component" value="Unassembled WGS sequence"/>
</dbReference>
<dbReference type="InterPro" id="IPR050428">
    <property type="entry name" value="TCS_sensor_his_kinase"/>
</dbReference>
<comment type="catalytic activity">
    <reaction evidence="1">
        <text>ATP + protein L-histidine = ADP + protein N-phospho-L-histidine.</text>
        <dbReference type="EC" id="2.7.13.3"/>
    </reaction>
</comment>
<gene>
    <name evidence="8" type="ORF">RM479_09465</name>
</gene>
<feature type="domain" description="Histidine kinase/HSP90-like ATPase" evidence="7">
    <location>
        <begin position="332"/>
        <end position="442"/>
    </location>
</feature>
<dbReference type="InterPro" id="IPR003594">
    <property type="entry name" value="HATPase_dom"/>
</dbReference>
<feature type="transmembrane region" description="Helical" evidence="6">
    <location>
        <begin position="20"/>
        <end position="41"/>
    </location>
</feature>
<accession>A0ABU2M8Z8</accession>
<keyword evidence="5" id="KW-0418">Kinase</keyword>
<keyword evidence="8" id="KW-0067">ATP-binding</keyword>
<feature type="transmembrane region" description="Helical" evidence="6">
    <location>
        <begin position="47"/>
        <end position="68"/>
    </location>
</feature>
<proteinExistence type="predicted"/>
<dbReference type="CDD" id="cd00075">
    <property type="entry name" value="HATPase"/>
    <property type="match status" value="1"/>
</dbReference>
<organism evidence="8 9">
    <name type="scientific">Nocardiopsis lambiniae</name>
    <dbReference type="NCBI Taxonomy" id="3075539"/>
    <lineage>
        <taxon>Bacteria</taxon>
        <taxon>Bacillati</taxon>
        <taxon>Actinomycetota</taxon>
        <taxon>Actinomycetes</taxon>
        <taxon>Streptosporangiales</taxon>
        <taxon>Nocardiopsidaceae</taxon>
        <taxon>Nocardiopsis</taxon>
    </lineage>
</organism>
<name>A0ABU2M8Z8_9ACTN</name>
<dbReference type="SMART" id="SM00387">
    <property type="entry name" value="HATPase_c"/>
    <property type="match status" value="1"/>
</dbReference>
<dbReference type="RefSeq" id="WP_311511359.1">
    <property type="nucleotide sequence ID" value="NZ_JAVREP010000005.1"/>
</dbReference>
<evidence type="ECO:0000259" key="7">
    <source>
        <dbReference type="SMART" id="SM00387"/>
    </source>
</evidence>
<dbReference type="PANTHER" id="PTHR45436:SF5">
    <property type="entry name" value="SENSOR HISTIDINE KINASE TRCS"/>
    <property type="match status" value="1"/>
</dbReference>
<dbReference type="GO" id="GO:0005524">
    <property type="term" value="F:ATP binding"/>
    <property type="evidence" value="ECO:0007669"/>
    <property type="project" value="UniProtKB-KW"/>
</dbReference>
<dbReference type="PANTHER" id="PTHR45436">
    <property type="entry name" value="SENSOR HISTIDINE KINASE YKOH"/>
    <property type="match status" value="1"/>
</dbReference>
<dbReference type="InterPro" id="IPR036890">
    <property type="entry name" value="HATPase_C_sf"/>
</dbReference>
<keyword evidence="8" id="KW-0547">Nucleotide-binding</keyword>
<keyword evidence="4" id="KW-0808">Transferase</keyword>